<dbReference type="Proteomes" id="UP001239909">
    <property type="component" value="Unassembled WGS sequence"/>
</dbReference>
<feature type="transmembrane region" description="Helical" evidence="6">
    <location>
        <begin position="7"/>
        <end position="26"/>
    </location>
</feature>
<evidence type="ECO:0000313" key="9">
    <source>
        <dbReference type="Proteomes" id="UP001239909"/>
    </source>
</evidence>
<feature type="transmembrane region" description="Helical" evidence="6">
    <location>
        <begin position="223"/>
        <end position="242"/>
    </location>
</feature>
<evidence type="ECO:0000256" key="5">
    <source>
        <dbReference type="ARBA" id="ARBA00023136"/>
    </source>
</evidence>
<comment type="caution">
    <text evidence="8">The sequence shown here is derived from an EMBL/GenBank/DDBJ whole genome shotgun (WGS) entry which is preliminary data.</text>
</comment>
<feature type="transmembrane region" description="Helical" evidence="6">
    <location>
        <begin position="78"/>
        <end position="96"/>
    </location>
</feature>
<dbReference type="PANTHER" id="PTHR32322:SF2">
    <property type="entry name" value="EAMA DOMAIN-CONTAINING PROTEIN"/>
    <property type="match status" value="1"/>
</dbReference>
<keyword evidence="3 6" id="KW-0812">Transmembrane</keyword>
<comment type="similarity">
    <text evidence="2">Belongs to the EamA transporter family.</text>
</comment>
<proteinExistence type="inferred from homology"/>
<organism evidence="8 9">
    <name type="scientific">Paralimibaculum aggregatum</name>
    <dbReference type="NCBI Taxonomy" id="3036245"/>
    <lineage>
        <taxon>Bacteria</taxon>
        <taxon>Pseudomonadati</taxon>
        <taxon>Pseudomonadota</taxon>
        <taxon>Alphaproteobacteria</taxon>
        <taxon>Rhodobacterales</taxon>
        <taxon>Paracoccaceae</taxon>
        <taxon>Paralimibaculum</taxon>
    </lineage>
</organism>
<feature type="transmembrane region" description="Helical" evidence="6">
    <location>
        <begin position="278"/>
        <end position="295"/>
    </location>
</feature>
<feature type="transmembrane region" description="Helical" evidence="6">
    <location>
        <begin position="154"/>
        <end position="176"/>
    </location>
</feature>
<dbReference type="PANTHER" id="PTHR32322">
    <property type="entry name" value="INNER MEMBRANE TRANSPORTER"/>
    <property type="match status" value="1"/>
</dbReference>
<dbReference type="Pfam" id="PF00892">
    <property type="entry name" value="EamA"/>
    <property type="match status" value="2"/>
</dbReference>
<feature type="transmembrane region" description="Helical" evidence="6">
    <location>
        <begin position="102"/>
        <end position="123"/>
    </location>
</feature>
<dbReference type="SUPFAM" id="SSF103481">
    <property type="entry name" value="Multidrug resistance efflux transporter EmrE"/>
    <property type="match status" value="2"/>
</dbReference>
<feature type="domain" description="EamA" evidence="7">
    <location>
        <begin position="16"/>
        <end position="146"/>
    </location>
</feature>
<dbReference type="EMBL" id="BSYI01000050">
    <property type="protein sequence ID" value="GMG85067.1"/>
    <property type="molecule type" value="Genomic_DNA"/>
</dbReference>
<protein>
    <submittedName>
        <fullName evidence="8">DMT family transporter</fullName>
    </submittedName>
</protein>
<comment type="subcellular location">
    <subcellularLocation>
        <location evidence="1">Membrane</location>
        <topology evidence="1">Multi-pass membrane protein</topology>
    </subcellularLocation>
</comment>
<keyword evidence="4 6" id="KW-1133">Transmembrane helix</keyword>
<feature type="transmembrane region" description="Helical" evidence="6">
    <location>
        <begin position="130"/>
        <end position="148"/>
    </location>
</feature>
<feature type="transmembrane region" description="Helical" evidence="6">
    <location>
        <begin position="188"/>
        <end position="208"/>
    </location>
</feature>
<dbReference type="InterPro" id="IPR037185">
    <property type="entry name" value="EmrE-like"/>
</dbReference>
<feature type="transmembrane region" description="Helical" evidence="6">
    <location>
        <begin position="38"/>
        <end position="58"/>
    </location>
</feature>
<evidence type="ECO:0000256" key="3">
    <source>
        <dbReference type="ARBA" id="ARBA00022692"/>
    </source>
</evidence>
<feature type="domain" description="EamA" evidence="7">
    <location>
        <begin position="162"/>
        <end position="294"/>
    </location>
</feature>
<name>A0ABQ6LSL4_9RHOB</name>
<keyword evidence="9" id="KW-1185">Reference proteome</keyword>
<dbReference type="InterPro" id="IPR000620">
    <property type="entry name" value="EamA_dom"/>
</dbReference>
<evidence type="ECO:0000256" key="2">
    <source>
        <dbReference type="ARBA" id="ARBA00007362"/>
    </source>
</evidence>
<dbReference type="RefSeq" id="WP_285674305.1">
    <property type="nucleotide sequence ID" value="NZ_BSYI01000050.1"/>
</dbReference>
<gene>
    <name evidence="8" type="ORF">LNKW23_42830</name>
</gene>
<evidence type="ECO:0000313" key="8">
    <source>
        <dbReference type="EMBL" id="GMG85067.1"/>
    </source>
</evidence>
<dbReference type="InterPro" id="IPR050638">
    <property type="entry name" value="AA-Vitamin_Transporters"/>
</dbReference>
<evidence type="ECO:0000256" key="4">
    <source>
        <dbReference type="ARBA" id="ARBA00022989"/>
    </source>
</evidence>
<feature type="transmembrane region" description="Helical" evidence="6">
    <location>
        <begin position="254"/>
        <end position="272"/>
    </location>
</feature>
<keyword evidence="5 6" id="KW-0472">Membrane</keyword>
<evidence type="ECO:0000256" key="6">
    <source>
        <dbReference type="SAM" id="Phobius"/>
    </source>
</evidence>
<evidence type="ECO:0000256" key="1">
    <source>
        <dbReference type="ARBA" id="ARBA00004141"/>
    </source>
</evidence>
<reference evidence="8 9" key="1">
    <citation type="submission" date="2023-04" db="EMBL/GenBank/DDBJ databases">
        <title>Marinoamorphus aggregata gen. nov., sp. Nov., isolate from tissue of brittle star Ophioplocus japonicus.</title>
        <authorList>
            <person name="Kawano K."/>
            <person name="Sawayama S."/>
            <person name="Nakagawa S."/>
        </authorList>
    </citation>
    <scope>NUCLEOTIDE SEQUENCE [LARGE SCALE GENOMIC DNA]</scope>
    <source>
        <strain evidence="8 9">NKW23</strain>
    </source>
</reference>
<sequence length="302" mass="32311">MLRRLALGLYDLPPALLALTTLFWAGNTIAGKLAVGEIAPFQLVFARWILVAGVLWLLYGKELRAHWPTARPRLREIVLMASLGFTAFNGLFYLAALQTSAVNIGILQGAIPVFVLLMAYFAYGTRIGAVQVLGVALTLAGVVVVATAGSPFSLFTLGIGPGDGLMLLACLFYGFYTTALQRRPKIPGRALFTLMSIIAALTSLPFWLAEAVISAPPWPTPEGWAVTLYVAIFPSCLAQLFFLRGVDLVGPGPAGVYVNLVPVFSPLLAILILGERFAGFHALSLALVLGGIWLAQRRARSG</sequence>
<evidence type="ECO:0000259" key="7">
    <source>
        <dbReference type="Pfam" id="PF00892"/>
    </source>
</evidence>
<accession>A0ABQ6LSL4</accession>